<keyword evidence="3" id="KW-0847">Vitamin C</keyword>
<keyword evidence="5 8" id="KW-0560">Oxidoreductase</keyword>
<dbReference type="InterPro" id="IPR044862">
    <property type="entry name" value="Pro_4_hyd_alph_FE2OG_OXY"/>
</dbReference>
<keyword evidence="4" id="KW-0223">Dioxygenase</keyword>
<organism evidence="8 9">
    <name type="scientific">Croceifilum oryzae</name>
    <dbReference type="NCBI Taxonomy" id="1553429"/>
    <lineage>
        <taxon>Bacteria</taxon>
        <taxon>Bacillati</taxon>
        <taxon>Bacillota</taxon>
        <taxon>Bacilli</taxon>
        <taxon>Bacillales</taxon>
        <taxon>Thermoactinomycetaceae</taxon>
        <taxon>Croceifilum</taxon>
    </lineage>
</organism>
<dbReference type="RefSeq" id="WP_307251115.1">
    <property type="nucleotide sequence ID" value="NZ_JAUSUV010000003.1"/>
</dbReference>
<dbReference type="PANTHER" id="PTHR10869:SF246">
    <property type="entry name" value="TRANSMEMBRANE PROLYL 4-HYDROXYLASE"/>
    <property type="match status" value="1"/>
</dbReference>
<evidence type="ECO:0000259" key="7">
    <source>
        <dbReference type="PROSITE" id="PS51471"/>
    </source>
</evidence>
<keyword evidence="2" id="KW-0479">Metal-binding</keyword>
<reference evidence="8 9" key="1">
    <citation type="submission" date="2023-07" db="EMBL/GenBank/DDBJ databases">
        <title>Genomic Encyclopedia of Type Strains, Phase IV (KMG-IV): sequencing the most valuable type-strain genomes for metagenomic binning, comparative biology and taxonomic classification.</title>
        <authorList>
            <person name="Goeker M."/>
        </authorList>
    </citation>
    <scope>NUCLEOTIDE SEQUENCE [LARGE SCALE GENOMIC DNA]</scope>
    <source>
        <strain evidence="8 9">DSM 46876</strain>
    </source>
</reference>
<sequence>MKEPTVTLSTEPFVGLYERFWSHEECQYVINLAKERLAPAQSQDGYSESRTSDVAWIGHFNCGTIYSLCNRIAETIDQPLNHAEHLQAARYLVGGKFDQHVDCYNLNSEGGKYFYSLGGQRLYTAILYLNTTLEGGQTFFPHLDLNITPTEGNLLVFENCYSGTNNPHPHSLHGSSVLEKGEKWIATLWFCERER</sequence>
<comment type="caution">
    <text evidence="8">The sequence shown here is derived from an EMBL/GenBank/DDBJ whole genome shotgun (WGS) entry which is preliminary data.</text>
</comment>
<dbReference type="SMART" id="SM00702">
    <property type="entry name" value="P4Hc"/>
    <property type="match status" value="1"/>
</dbReference>
<evidence type="ECO:0000313" key="9">
    <source>
        <dbReference type="Proteomes" id="UP001238450"/>
    </source>
</evidence>
<keyword evidence="6" id="KW-0408">Iron</keyword>
<feature type="domain" description="Fe2OG dioxygenase" evidence="7">
    <location>
        <begin position="82"/>
        <end position="192"/>
    </location>
</feature>
<dbReference type="GO" id="GO:0031418">
    <property type="term" value="F:L-ascorbic acid binding"/>
    <property type="evidence" value="ECO:0007669"/>
    <property type="project" value="UniProtKB-KW"/>
</dbReference>
<keyword evidence="9" id="KW-1185">Reference proteome</keyword>
<dbReference type="InterPro" id="IPR005123">
    <property type="entry name" value="Oxoglu/Fe-dep_dioxygenase_dom"/>
</dbReference>
<dbReference type="EC" id="1.14.11.2" evidence="8"/>
<dbReference type="InterPro" id="IPR006620">
    <property type="entry name" value="Pro_4_hyd_alph"/>
</dbReference>
<accession>A0AAJ1TKZ5</accession>
<dbReference type="Gene3D" id="2.60.120.620">
    <property type="entry name" value="q2cbj1_9rhob like domain"/>
    <property type="match status" value="1"/>
</dbReference>
<dbReference type="Proteomes" id="UP001238450">
    <property type="component" value="Unassembled WGS sequence"/>
</dbReference>
<dbReference type="AlphaFoldDB" id="A0AAJ1TKZ5"/>
<evidence type="ECO:0000256" key="5">
    <source>
        <dbReference type="ARBA" id="ARBA00023002"/>
    </source>
</evidence>
<proteinExistence type="predicted"/>
<dbReference type="PROSITE" id="PS51471">
    <property type="entry name" value="FE2OG_OXY"/>
    <property type="match status" value="1"/>
</dbReference>
<evidence type="ECO:0000256" key="4">
    <source>
        <dbReference type="ARBA" id="ARBA00022964"/>
    </source>
</evidence>
<dbReference type="InterPro" id="IPR045054">
    <property type="entry name" value="P4HA-like"/>
</dbReference>
<dbReference type="Pfam" id="PF13640">
    <property type="entry name" value="2OG-FeII_Oxy_3"/>
    <property type="match status" value="1"/>
</dbReference>
<evidence type="ECO:0000256" key="2">
    <source>
        <dbReference type="ARBA" id="ARBA00022723"/>
    </source>
</evidence>
<evidence type="ECO:0000256" key="6">
    <source>
        <dbReference type="ARBA" id="ARBA00023004"/>
    </source>
</evidence>
<name>A0AAJ1TKZ5_9BACL</name>
<dbReference type="GO" id="GO:0005506">
    <property type="term" value="F:iron ion binding"/>
    <property type="evidence" value="ECO:0007669"/>
    <property type="project" value="InterPro"/>
</dbReference>
<comment type="cofactor">
    <cofactor evidence="1">
        <name>L-ascorbate</name>
        <dbReference type="ChEBI" id="CHEBI:38290"/>
    </cofactor>
</comment>
<evidence type="ECO:0000313" key="8">
    <source>
        <dbReference type="EMBL" id="MDQ0416550.1"/>
    </source>
</evidence>
<protein>
    <submittedName>
        <fullName evidence="8">Prolyl 4-hydroxylase</fullName>
        <ecNumber evidence="8">1.14.11.2</ecNumber>
    </submittedName>
</protein>
<gene>
    <name evidence="8" type="ORF">J2Z48_000717</name>
</gene>
<evidence type="ECO:0000256" key="1">
    <source>
        <dbReference type="ARBA" id="ARBA00001961"/>
    </source>
</evidence>
<evidence type="ECO:0000256" key="3">
    <source>
        <dbReference type="ARBA" id="ARBA00022896"/>
    </source>
</evidence>
<dbReference type="PANTHER" id="PTHR10869">
    <property type="entry name" value="PROLYL 4-HYDROXYLASE ALPHA SUBUNIT"/>
    <property type="match status" value="1"/>
</dbReference>
<dbReference type="EMBL" id="JAUSUV010000003">
    <property type="protein sequence ID" value="MDQ0416550.1"/>
    <property type="molecule type" value="Genomic_DNA"/>
</dbReference>
<dbReference type="GO" id="GO:0004656">
    <property type="term" value="F:procollagen-proline 4-dioxygenase activity"/>
    <property type="evidence" value="ECO:0007669"/>
    <property type="project" value="UniProtKB-EC"/>
</dbReference>